<accession>A0A9P5PC28</accession>
<gene>
    <name evidence="8" type="ORF">BDP27DRAFT_1175185</name>
</gene>
<keyword evidence="3 7" id="KW-0134">Cell wall</keyword>
<evidence type="ECO:0000256" key="6">
    <source>
        <dbReference type="ARBA" id="ARBA00093546"/>
    </source>
</evidence>
<dbReference type="SMART" id="SM00075">
    <property type="entry name" value="HYDRO"/>
    <property type="match status" value="1"/>
</dbReference>
<evidence type="ECO:0000256" key="2">
    <source>
        <dbReference type="ARBA" id="ARBA00010446"/>
    </source>
</evidence>
<evidence type="ECO:0000313" key="9">
    <source>
        <dbReference type="Proteomes" id="UP000772434"/>
    </source>
</evidence>
<dbReference type="OrthoDB" id="4225815at2759"/>
<comment type="subcellular location">
    <subcellularLocation>
        <location evidence="1 7">Secreted</location>
        <location evidence="1 7">Cell wall</location>
    </subcellularLocation>
</comment>
<evidence type="ECO:0000256" key="3">
    <source>
        <dbReference type="ARBA" id="ARBA00022512"/>
    </source>
</evidence>
<evidence type="ECO:0000256" key="4">
    <source>
        <dbReference type="ARBA" id="ARBA00022525"/>
    </source>
</evidence>
<evidence type="ECO:0000256" key="7">
    <source>
        <dbReference type="RuleBase" id="RU365009"/>
    </source>
</evidence>
<name>A0A9P5PC28_9AGAR</name>
<dbReference type="GO" id="GO:0009277">
    <property type="term" value="C:fungal-type cell wall"/>
    <property type="evidence" value="ECO:0007669"/>
    <property type="project" value="InterPro"/>
</dbReference>
<feature type="non-terminal residue" evidence="8">
    <location>
        <position position="91"/>
    </location>
</feature>
<protein>
    <recommendedName>
        <fullName evidence="7">Hydrophobin</fullName>
    </recommendedName>
</protein>
<dbReference type="InterPro" id="IPR001338">
    <property type="entry name" value="Class_I_Hydrophobin"/>
</dbReference>
<dbReference type="CDD" id="cd23507">
    <property type="entry name" value="hydrophobin_I"/>
    <property type="match status" value="1"/>
</dbReference>
<dbReference type="Proteomes" id="UP000772434">
    <property type="component" value="Unassembled WGS sequence"/>
</dbReference>
<evidence type="ECO:0000313" key="8">
    <source>
        <dbReference type="EMBL" id="KAF9060581.1"/>
    </source>
</evidence>
<feature type="non-terminal residue" evidence="8">
    <location>
        <position position="1"/>
    </location>
</feature>
<keyword evidence="4 7" id="KW-0964">Secreted</keyword>
<organism evidence="8 9">
    <name type="scientific">Rhodocollybia butyracea</name>
    <dbReference type="NCBI Taxonomy" id="206335"/>
    <lineage>
        <taxon>Eukaryota</taxon>
        <taxon>Fungi</taxon>
        <taxon>Dikarya</taxon>
        <taxon>Basidiomycota</taxon>
        <taxon>Agaricomycotina</taxon>
        <taxon>Agaricomycetes</taxon>
        <taxon>Agaricomycetidae</taxon>
        <taxon>Agaricales</taxon>
        <taxon>Marasmiineae</taxon>
        <taxon>Omphalotaceae</taxon>
        <taxon>Rhodocollybia</taxon>
    </lineage>
</organism>
<comment type="caution">
    <text evidence="8">The sequence shown here is derived from an EMBL/GenBank/DDBJ whole genome shotgun (WGS) entry which is preliminary data.</text>
</comment>
<dbReference type="Pfam" id="PF01185">
    <property type="entry name" value="Hydrophobin"/>
    <property type="match status" value="1"/>
</dbReference>
<sequence length="91" mass="8793">TLVAAGDKCSTGPIQCCQSTQTVAQALADSNTLGLIGGLIGIVLQDVKAVVGLDCSGVNVAGGGTCTAQTVCCKNNAQGGLVSVGCLPVTL</sequence>
<evidence type="ECO:0000256" key="5">
    <source>
        <dbReference type="ARBA" id="ARBA00023157"/>
    </source>
</evidence>
<evidence type="ECO:0000256" key="1">
    <source>
        <dbReference type="ARBA" id="ARBA00004191"/>
    </source>
</evidence>
<keyword evidence="5 7" id="KW-1015">Disulfide bond</keyword>
<keyword evidence="7" id="KW-0732">Signal</keyword>
<dbReference type="AlphaFoldDB" id="A0A9P5PC28"/>
<dbReference type="GO" id="GO:0005199">
    <property type="term" value="F:structural constituent of cell wall"/>
    <property type="evidence" value="ECO:0007669"/>
    <property type="project" value="InterPro"/>
</dbReference>
<proteinExistence type="inferred from homology"/>
<dbReference type="EMBL" id="JADNRY010000236">
    <property type="protein sequence ID" value="KAF9060581.1"/>
    <property type="molecule type" value="Genomic_DNA"/>
</dbReference>
<reference evidence="8" key="1">
    <citation type="submission" date="2020-11" db="EMBL/GenBank/DDBJ databases">
        <authorList>
            <consortium name="DOE Joint Genome Institute"/>
            <person name="Ahrendt S."/>
            <person name="Riley R."/>
            <person name="Andreopoulos W."/>
            <person name="Labutti K."/>
            <person name="Pangilinan J."/>
            <person name="Ruiz-Duenas F.J."/>
            <person name="Barrasa J.M."/>
            <person name="Sanchez-Garcia M."/>
            <person name="Camarero S."/>
            <person name="Miyauchi S."/>
            <person name="Serrano A."/>
            <person name="Linde D."/>
            <person name="Babiker R."/>
            <person name="Drula E."/>
            <person name="Ayuso-Fernandez I."/>
            <person name="Pacheco R."/>
            <person name="Padilla G."/>
            <person name="Ferreira P."/>
            <person name="Barriuso J."/>
            <person name="Kellner H."/>
            <person name="Castanera R."/>
            <person name="Alfaro M."/>
            <person name="Ramirez L."/>
            <person name="Pisabarro A.G."/>
            <person name="Kuo A."/>
            <person name="Tritt A."/>
            <person name="Lipzen A."/>
            <person name="He G."/>
            <person name="Yan M."/>
            <person name="Ng V."/>
            <person name="Cullen D."/>
            <person name="Martin F."/>
            <person name="Rosso M.-N."/>
            <person name="Henrissat B."/>
            <person name="Hibbett D."/>
            <person name="Martinez A.T."/>
            <person name="Grigoriev I.V."/>
        </authorList>
    </citation>
    <scope>NUCLEOTIDE SEQUENCE</scope>
    <source>
        <strain evidence="8">AH 40177</strain>
    </source>
</reference>
<comment type="similarity">
    <text evidence="2 7">Belongs to the fungal hydrophobin family.</text>
</comment>
<keyword evidence="9" id="KW-1185">Reference proteome</keyword>
<comment type="subunit">
    <text evidence="6">Self-assembles to form functional amyloid fibrils called rodlets. Self-assembly into fibrillar rodlets occurs spontaneously at hydrophobic:hydrophilic interfaces and the rodlets further associate laterally to form amphipathic monolayers.</text>
</comment>